<dbReference type="InterPro" id="IPR025443">
    <property type="entry name" value="DUF4307"/>
</dbReference>
<keyword evidence="2" id="KW-0812">Transmembrane</keyword>
<organism evidence="3 4">
    <name type="scientific">Pseudoclavibacter endophyticus</name>
    <dbReference type="NCBI Taxonomy" id="1778590"/>
    <lineage>
        <taxon>Bacteria</taxon>
        <taxon>Bacillati</taxon>
        <taxon>Actinomycetota</taxon>
        <taxon>Actinomycetes</taxon>
        <taxon>Micrococcales</taxon>
        <taxon>Microbacteriaceae</taxon>
        <taxon>Pseudoclavibacter</taxon>
    </lineage>
</organism>
<comment type="caution">
    <text evidence="3">The sequence shown here is derived from an EMBL/GenBank/DDBJ whole genome shotgun (WGS) entry which is preliminary data.</text>
</comment>
<reference evidence="3 4" key="1">
    <citation type="submission" date="2019-09" db="EMBL/GenBank/DDBJ databases">
        <title>Phylogeny of genus Pseudoclavibacter and closely related genus.</title>
        <authorList>
            <person name="Li Y."/>
        </authorList>
    </citation>
    <scope>NUCLEOTIDE SEQUENCE [LARGE SCALE GENOMIC DNA]</scope>
    <source>
        <strain evidence="3 4">EGI 60007</strain>
    </source>
</reference>
<evidence type="ECO:0000313" key="4">
    <source>
        <dbReference type="Proteomes" id="UP000431744"/>
    </source>
</evidence>
<dbReference type="EMBL" id="WBJY01000001">
    <property type="protein sequence ID" value="KAB1649680.1"/>
    <property type="molecule type" value="Genomic_DNA"/>
</dbReference>
<feature type="region of interest" description="Disordered" evidence="1">
    <location>
        <begin position="1"/>
        <end position="36"/>
    </location>
</feature>
<dbReference type="AlphaFoldDB" id="A0A6H9WTU7"/>
<keyword evidence="2" id="KW-0472">Membrane</keyword>
<dbReference type="OrthoDB" id="4793644at2"/>
<feature type="compositionally biased region" description="Basic and acidic residues" evidence="1">
    <location>
        <begin position="13"/>
        <end position="24"/>
    </location>
</feature>
<proteinExistence type="predicted"/>
<gene>
    <name evidence="3" type="ORF">F8O04_05420</name>
</gene>
<dbReference type="Proteomes" id="UP000431744">
    <property type="component" value="Unassembled WGS sequence"/>
</dbReference>
<sequence>MPRSGRSPVTSAVDERPDRFGRDGDEGEPDDAVTPERALLVARYGRGPRRAPDRARRQWPIVSVAVVAVLTAATVAFWGLGQAQQGADSTIETRVTAFRVPADNLAEADLSISVQTGYDLACAIEVQNPQHLIVGWRIIELDASEQRTRPVTVQVRTTQPADTVLVNRCWIP</sequence>
<keyword evidence="2" id="KW-1133">Transmembrane helix</keyword>
<accession>A0A6H9WTU7</accession>
<feature type="transmembrane region" description="Helical" evidence="2">
    <location>
        <begin position="59"/>
        <end position="80"/>
    </location>
</feature>
<evidence type="ECO:0000256" key="2">
    <source>
        <dbReference type="SAM" id="Phobius"/>
    </source>
</evidence>
<evidence type="ECO:0000256" key="1">
    <source>
        <dbReference type="SAM" id="MobiDB-lite"/>
    </source>
</evidence>
<protein>
    <submittedName>
        <fullName evidence="3">DUF4307 domain-containing protein</fullName>
    </submittedName>
</protein>
<evidence type="ECO:0000313" key="3">
    <source>
        <dbReference type="EMBL" id="KAB1649680.1"/>
    </source>
</evidence>
<dbReference type="Pfam" id="PF14155">
    <property type="entry name" value="DUF4307"/>
    <property type="match status" value="1"/>
</dbReference>
<name>A0A6H9WTU7_9MICO</name>
<keyword evidence="4" id="KW-1185">Reference proteome</keyword>